<protein>
    <recommendedName>
        <fullName evidence="3">Cyclic nucleotide-binding domain-containing protein</fullName>
    </recommendedName>
</protein>
<dbReference type="PANTHER" id="PTHR23011:SF28">
    <property type="entry name" value="CYCLIC NUCLEOTIDE-BINDING DOMAIN CONTAINING PROTEIN"/>
    <property type="match status" value="1"/>
</dbReference>
<evidence type="ECO:0000256" key="2">
    <source>
        <dbReference type="SAM" id="MobiDB-lite"/>
    </source>
</evidence>
<organism evidence="4 5">
    <name type="scientific">Chlamydomonas eustigma</name>
    <dbReference type="NCBI Taxonomy" id="1157962"/>
    <lineage>
        <taxon>Eukaryota</taxon>
        <taxon>Viridiplantae</taxon>
        <taxon>Chlorophyta</taxon>
        <taxon>core chlorophytes</taxon>
        <taxon>Chlorophyceae</taxon>
        <taxon>CS clade</taxon>
        <taxon>Chlamydomonadales</taxon>
        <taxon>Chlamydomonadaceae</taxon>
        <taxon>Chlamydomonas</taxon>
    </lineage>
</organism>
<dbReference type="PANTHER" id="PTHR23011">
    <property type="entry name" value="CYCLIC NUCLEOTIDE-BINDING DOMAIN CONTAINING PROTEIN"/>
    <property type="match status" value="1"/>
</dbReference>
<dbReference type="AlphaFoldDB" id="A0A250XJK9"/>
<dbReference type="OrthoDB" id="549498at2759"/>
<name>A0A250XJK9_9CHLO</name>
<feature type="compositionally biased region" description="Polar residues" evidence="2">
    <location>
        <begin position="527"/>
        <end position="544"/>
    </location>
</feature>
<evidence type="ECO:0000313" key="5">
    <source>
        <dbReference type="Proteomes" id="UP000232323"/>
    </source>
</evidence>
<evidence type="ECO:0000256" key="1">
    <source>
        <dbReference type="SAM" id="Coils"/>
    </source>
</evidence>
<keyword evidence="5" id="KW-1185">Reference proteome</keyword>
<comment type="caution">
    <text evidence="4">The sequence shown here is derived from an EMBL/GenBank/DDBJ whole genome shotgun (WGS) entry which is preliminary data.</text>
</comment>
<accession>A0A250XJK9</accession>
<proteinExistence type="predicted"/>
<feature type="coiled-coil region" evidence="1">
    <location>
        <begin position="569"/>
        <end position="599"/>
    </location>
</feature>
<dbReference type="Proteomes" id="UP000232323">
    <property type="component" value="Unassembled WGS sequence"/>
</dbReference>
<evidence type="ECO:0000259" key="3">
    <source>
        <dbReference type="PROSITE" id="PS50042"/>
    </source>
</evidence>
<reference evidence="4 5" key="1">
    <citation type="submission" date="2017-08" db="EMBL/GenBank/DDBJ databases">
        <title>Acidophilic green algal genome provides insights into adaptation to an acidic environment.</title>
        <authorList>
            <person name="Hirooka S."/>
            <person name="Hirose Y."/>
            <person name="Kanesaki Y."/>
            <person name="Higuchi S."/>
            <person name="Fujiwara T."/>
            <person name="Onuma R."/>
            <person name="Era A."/>
            <person name="Ohbayashi R."/>
            <person name="Uzuka A."/>
            <person name="Nozaki H."/>
            <person name="Yoshikawa H."/>
            <person name="Miyagishima S.Y."/>
        </authorList>
    </citation>
    <scope>NUCLEOTIDE SEQUENCE [LARGE SCALE GENOMIC DNA]</scope>
    <source>
        <strain evidence="4 5">NIES-2499</strain>
    </source>
</reference>
<sequence>MSKPLSKWSLIGKTSTVNVSDVPAAVPVEGNSGNGLSPEKKSSKVNFEPSHRFANLKERLHLVRNRANGGAMNFSAITELVEEARMNRSAVIDAPEAIGSEIKNLLSMTPNAWRGILIREMNEYCRHLEFHFPGAMLEKQLLIAWHQCVRGLKLMEFSEGQDIISQGKEGTMCYWLLHGTAVRTRHQAAAALSAAALSPEHARHGHQHGLPKPVTVLGSIGEEVFHDLPYNSTVKAGGKVYCACLSVKEYKAAIKEAVESSSSSRSKLLPQLLLTAKTERNATIMKDLSSQLSIFELFRNMEPEFREEICSIVEYIAVPQGVTIFQEGEKVCFCYVILQGTVSFTQINAQTKRNEEIGIKSTGQHFGTLSTLSVGEKKRPFTAVAVEPCEFAVISRVGYNRIMKKQLKGVIEARASVVKSMAIMTDATDLIIQRVAFNSQNETFEAGHVIVNPACYPGKIYVIMEGECKVVWLTDDASVLPPLLMPLSQHAIAYHHGLTAGQQSAANAAAAAAALAAVAAADSDTKSGTMSVTNSLKRVTSNRSGRFDRGTLQRPPSNAKDMFNQQSTIRRASMHKEQLEREAKEAKGVRDAAQNLLQQMGNSSTMAVCGCGVAISPGPNPHRKRHALEVALLGRGDVLNGTILLGMAPALAVVARTKVRAFSMELDSVEDFFGPSAYRQLLDMLQQQRELNHQRLKNMLSVREDISTNIMSASQHRTMENDPTSQTQFLEHFVPLGPSDLGLEVKRFTTASAYATQDTPDSHPVGSQQPSLDLEVESVASSIPLKIASASTNMSRAAGTLPATFLDICKIGTATVEGEASAAKAAAHAARAAQKKKEMIEASVMSGEPAHHAPGTKLLKPTWSHHRAPNSVAPELFTGSMQATLGDMLESLSGSRQQVLGNGGGLTGGTSNWSIPAIHSEASIPSGLTKESSLMSTQSTASLPSLQGSWPTSEAAIIPGGKKSVAGGTRSRFFRLKAASAPMLSSPALMSKTKLQPILSISTAQHCHDRNATIMSFSQPPSSHPMLGAVPPSRAGGPGGDLGLKQVAILTESMSSYSSVLRPEEKKPDASYSSVLRPEEKKPDARYDSMPLNEQLLKCAETRGEEA</sequence>
<feature type="region of interest" description="Disordered" evidence="2">
    <location>
        <begin position="1057"/>
        <end position="1093"/>
    </location>
</feature>
<dbReference type="PROSITE" id="PS50042">
    <property type="entry name" value="CNMP_BINDING_3"/>
    <property type="match status" value="1"/>
</dbReference>
<gene>
    <name evidence="4" type="ORF">CEUSTIGMA_g10535.t1</name>
</gene>
<dbReference type="InterPro" id="IPR018490">
    <property type="entry name" value="cNMP-bd_dom_sf"/>
</dbReference>
<dbReference type="Gene3D" id="2.60.120.10">
    <property type="entry name" value="Jelly Rolls"/>
    <property type="match status" value="3"/>
</dbReference>
<dbReference type="InterPro" id="IPR014710">
    <property type="entry name" value="RmlC-like_jellyroll"/>
</dbReference>
<dbReference type="SMART" id="SM00100">
    <property type="entry name" value="cNMP"/>
    <property type="match status" value="1"/>
</dbReference>
<dbReference type="SUPFAM" id="SSF51206">
    <property type="entry name" value="cAMP-binding domain-like"/>
    <property type="match status" value="3"/>
</dbReference>
<feature type="region of interest" description="Disordered" evidence="2">
    <location>
        <begin position="527"/>
        <end position="560"/>
    </location>
</feature>
<feature type="compositionally biased region" description="Basic and acidic residues" evidence="2">
    <location>
        <begin position="1077"/>
        <end position="1087"/>
    </location>
</feature>
<keyword evidence="1" id="KW-0175">Coiled coil</keyword>
<feature type="domain" description="Cyclic nucleotide-binding" evidence="3">
    <location>
        <begin position="297"/>
        <end position="403"/>
    </location>
</feature>
<dbReference type="Pfam" id="PF00027">
    <property type="entry name" value="cNMP_binding"/>
    <property type="match status" value="1"/>
</dbReference>
<dbReference type="EMBL" id="BEGY01000092">
    <property type="protein sequence ID" value="GAX83109.1"/>
    <property type="molecule type" value="Genomic_DNA"/>
</dbReference>
<evidence type="ECO:0000313" key="4">
    <source>
        <dbReference type="EMBL" id="GAX83109.1"/>
    </source>
</evidence>
<dbReference type="InterPro" id="IPR000595">
    <property type="entry name" value="cNMP-bd_dom"/>
</dbReference>
<dbReference type="CDD" id="cd00038">
    <property type="entry name" value="CAP_ED"/>
    <property type="match status" value="1"/>
</dbReference>
<dbReference type="STRING" id="1157962.A0A250XJK9"/>